<dbReference type="OrthoDB" id="1263016at2"/>
<feature type="transmembrane region" description="Helical" evidence="1">
    <location>
        <begin position="99"/>
        <end position="124"/>
    </location>
</feature>
<keyword evidence="1" id="KW-1133">Transmembrane helix</keyword>
<reference evidence="3" key="1">
    <citation type="submission" date="2016-11" db="EMBL/GenBank/DDBJ databases">
        <authorList>
            <person name="Varghese N."/>
            <person name="Submissions S."/>
        </authorList>
    </citation>
    <scope>NUCLEOTIDE SEQUENCE [LARGE SCALE GENOMIC DNA]</scope>
    <source>
        <strain evidence="3">DSM 26899</strain>
    </source>
</reference>
<dbReference type="RefSeq" id="WP_073291808.1">
    <property type="nucleotide sequence ID" value="NZ_FRAV01000007.1"/>
</dbReference>
<accession>A0A1M6UT84</accession>
<dbReference type="Proteomes" id="UP000184364">
    <property type="component" value="Unassembled WGS sequence"/>
</dbReference>
<organism evidence="2 3">
    <name type="scientific">Chryseobacterium polytrichastri</name>
    <dbReference type="NCBI Taxonomy" id="1302687"/>
    <lineage>
        <taxon>Bacteria</taxon>
        <taxon>Pseudomonadati</taxon>
        <taxon>Bacteroidota</taxon>
        <taxon>Flavobacteriia</taxon>
        <taxon>Flavobacteriales</taxon>
        <taxon>Weeksellaceae</taxon>
        <taxon>Chryseobacterium group</taxon>
        <taxon>Chryseobacterium</taxon>
    </lineage>
</organism>
<gene>
    <name evidence="2" type="ORF">SAMN05444267_100735</name>
</gene>
<keyword evidence="1" id="KW-0472">Membrane</keyword>
<sequence>MKTILTYDSKIQQGVILLFLLTILIAIVSENEFLAFAIIIEFFLIAMVQYSLNTIKFFNKKYVRTDSRKVYMFLSTYVVIGFFIWILACVFYVKSLKDIFELLVFTWLILSPILILQSLCISFFDAKNNKEVINENTDL</sequence>
<evidence type="ECO:0000313" key="3">
    <source>
        <dbReference type="Proteomes" id="UP000184364"/>
    </source>
</evidence>
<proteinExistence type="predicted"/>
<evidence type="ECO:0000256" key="1">
    <source>
        <dbReference type="SAM" id="Phobius"/>
    </source>
</evidence>
<feature type="transmembrane region" description="Helical" evidence="1">
    <location>
        <begin position="70"/>
        <end position="93"/>
    </location>
</feature>
<keyword evidence="3" id="KW-1185">Reference proteome</keyword>
<keyword evidence="1" id="KW-0812">Transmembrane</keyword>
<dbReference type="AlphaFoldDB" id="A0A1M6UT84"/>
<dbReference type="STRING" id="1302687.SAMN05444267_100735"/>
<name>A0A1M6UT84_9FLAO</name>
<protein>
    <submittedName>
        <fullName evidence="2">Uncharacterized protein</fullName>
    </submittedName>
</protein>
<feature type="transmembrane region" description="Helical" evidence="1">
    <location>
        <begin position="34"/>
        <end position="58"/>
    </location>
</feature>
<evidence type="ECO:0000313" key="2">
    <source>
        <dbReference type="EMBL" id="SHK72353.1"/>
    </source>
</evidence>
<feature type="transmembrane region" description="Helical" evidence="1">
    <location>
        <begin position="12"/>
        <end position="28"/>
    </location>
</feature>
<dbReference type="EMBL" id="FRAV01000007">
    <property type="protein sequence ID" value="SHK72353.1"/>
    <property type="molecule type" value="Genomic_DNA"/>
</dbReference>